<dbReference type="Proteomes" id="UP000004371">
    <property type="component" value="Unassembled WGS sequence"/>
</dbReference>
<evidence type="ECO:0000313" key="2">
    <source>
        <dbReference type="Proteomes" id="UP000004371"/>
    </source>
</evidence>
<dbReference type="OrthoDB" id="5878428at2"/>
<organism evidence="1 2">
    <name type="scientific">Vibrio brasiliensis LMG 20546</name>
    <dbReference type="NCBI Taxonomy" id="945543"/>
    <lineage>
        <taxon>Bacteria</taxon>
        <taxon>Pseudomonadati</taxon>
        <taxon>Pseudomonadota</taxon>
        <taxon>Gammaproteobacteria</taxon>
        <taxon>Vibrionales</taxon>
        <taxon>Vibrionaceae</taxon>
        <taxon>Vibrio</taxon>
        <taxon>Vibrio oreintalis group</taxon>
    </lineage>
</organism>
<comment type="caution">
    <text evidence="1">The sequence shown here is derived from an EMBL/GenBank/DDBJ whole genome shotgun (WGS) entry which is preliminary data.</text>
</comment>
<reference evidence="1 2" key="1">
    <citation type="journal article" date="2012" name="Int. J. Syst. Evol. Microbiol.">
        <title>Vibrio caribbeanicus sp. nov., isolated from the marine sponge Scleritoderma cyanea.</title>
        <authorList>
            <person name="Hoffmann M."/>
            <person name="Monday S.R."/>
            <person name="Allard M.W."/>
            <person name="Strain E.A."/>
            <person name="Whittaker P."/>
            <person name="Naum M."/>
            <person name="McCarthy P.J."/>
            <person name="Lopez J.V."/>
            <person name="Fischer M."/>
            <person name="Brown E.W."/>
        </authorList>
    </citation>
    <scope>NUCLEOTIDE SEQUENCE [LARGE SCALE GENOMIC DNA]</scope>
    <source>
        <strain evidence="1 2">LMG 20546</strain>
    </source>
</reference>
<dbReference type="EMBL" id="AEVS01000081">
    <property type="protein sequence ID" value="EGA64602.1"/>
    <property type="molecule type" value="Genomic_DNA"/>
</dbReference>
<dbReference type="eggNOG" id="ENOG5031N5P">
    <property type="taxonomic scope" value="Bacteria"/>
</dbReference>
<proteinExistence type="predicted"/>
<sequence>MSSILLYVLLLTNPASGQQSGPLPLKCTLLQTADSFWFYKEQLVYESEQFIVLQNFKGRTVTQIDLKTGELIRTTYIGDPYDPKYQILLGKCTNPQHTIKMWRLTEVPYDN</sequence>
<dbReference type="AlphaFoldDB" id="E8LXJ1"/>
<name>E8LXJ1_9VIBR</name>
<keyword evidence="2" id="KW-1185">Reference proteome</keyword>
<accession>E8LXJ1</accession>
<gene>
    <name evidence="1" type="ORF">VIBR0546_07017</name>
</gene>
<evidence type="ECO:0000313" key="1">
    <source>
        <dbReference type="EMBL" id="EGA64602.1"/>
    </source>
</evidence>
<protein>
    <submittedName>
        <fullName evidence="1">Uncharacterized protein</fullName>
    </submittedName>
</protein>
<dbReference type="RefSeq" id="WP_006880534.1">
    <property type="nucleotide sequence ID" value="NZ_AEVS01000081.1"/>
</dbReference>
<dbReference type="STRING" id="945543.VIBR0546_07017"/>